<feature type="transmembrane region" description="Helical" evidence="6">
    <location>
        <begin position="80"/>
        <end position="103"/>
    </location>
</feature>
<gene>
    <name evidence="8" type="ORF">CSSPJE1EN1_LOCUS21136</name>
</gene>
<name>A0ABP0X967_9BRYO</name>
<sequence>MAEINRHWHQRHRSPRMQKWQHRVLDGIPHGGPLRLDRQNSFRGFQNDVQHAATETYLITQLALTLLRYLGIGSRWISKFLLLCLYSLFLMPGFIQVLFKYYVSKYIHRSIVYGMEPRNRLDLYMPPNCDDDSPKPVVIFVTGGAWIIGYKGWGALLGQQLAEHHIIVTCLDYRNFPQGSVSDMVADISTGIGYVCQNITNLGGDPNRVFLAGHSAGAHLAACALVKQAQKEVFEDAAKLSWRSHELKAFFAISGGYNLPNLVDHFHQRGLSRSIFLRVMEGEESLPLFSPELLVLSPAFQEAVPHLPSISLFHGTADCSIHHEASVAFGNALQSVGAKVTTILYAGKTHTDLLLQDPMQGGVDDLLADILAVIHKGDDEAKAEDFMVMKRRRRLVPEIFLQLAHRVCPF</sequence>
<keyword evidence="6" id="KW-0472">Membrane</keyword>
<keyword evidence="9" id="KW-1185">Reference proteome</keyword>
<organism evidence="8 9">
    <name type="scientific">Sphagnum jensenii</name>
    <dbReference type="NCBI Taxonomy" id="128206"/>
    <lineage>
        <taxon>Eukaryota</taxon>
        <taxon>Viridiplantae</taxon>
        <taxon>Streptophyta</taxon>
        <taxon>Embryophyta</taxon>
        <taxon>Bryophyta</taxon>
        <taxon>Sphagnophytina</taxon>
        <taxon>Sphagnopsida</taxon>
        <taxon>Sphagnales</taxon>
        <taxon>Sphagnaceae</taxon>
        <taxon>Sphagnum</taxon>
    </lineage>
</organism>
<keyword evidence="6" id="KW-0812">Transmembrane</keyword>
<proteinExistence type="inferred from homology"/>
<evidence type="ECO:0000256" key="1">
    <source>
        <dbReference type="ARBA" id="ARBA00004653"/>
    </source>
</evidence>
<dbReference type="Proteomes" id="UP001497444">
    <property type="component" value="Chromosome 7"/>
</dbReference>
<evidence type="ECO:0000256" key="6">
    <source>
        <dbReference type="SAM" id="Phobius"/>
    </source>
</evidence>
<evidence type="ECO:0000256" key="4">
    <source>
        <dbReference type="ARBA" id="ARBA00038928"/>
    </source>
</evidence>
<comment type="subcellular location">
    <subcellularLocation>
        <location evidence="1">Golgi apparatus membrane</location>
        <topology evidence="1">Multi-pass membrane protein</topology>
    </subcellularLocation>
</comment>
<dbReference type="PANTHER" id="PTHR48081:SF33">
    <property type="entry name" value="KYNURENINE FORMAMIDASE"/>
    <property type="match status" value="1"/>
</dbReference>
<dbReference type="PANTHER" id="PTHR48081">
    <property type="entry name" value="AB HYDROLASE SUPERFAMILY PROTEIN C4A8.06C"/>
    <property type="match status" value="1"/>
</dbReference>
<dbReference type="Gene3D" id="3.40.50.1820">
    <property type="entry name" value="alpha/beta hydrolase"/>
    <property type="match status" value="1"/>
</dbReference>
<evidence type="ECO:0000313" key="8">
    <source>
        <dbReference type="EMBL" id="CAK9275658.1"/>
    </source>
</evidence>
<dbReference type="EMBL" id="OZ020102">
    <property type="protein sequence ID" value="CAK9275658.1"/>
    <property type="molecule type" value="Genomic_DNA"/>
</dbReference>
<comment type="catalytic activity">
    <reaction evidence="5">
        <text>[protein]-C-terminal S-[(2E,6E)-farnesyl]-L-cysteine methyl ester + H2O = [protein]-C-terminal S-[(2E,6E)-farnesyl]-L-cysteine + methanol + H(+)</text>
        <dbReference type="Rhea" id="RHEA:48520"/>
        <dbReference type="Rhea" id="RHEA-COMP:12125"/>
        <dbReference type="Rhea" id="RHEA-COMP:12126"/>
        <dbReference type="ChEBI" id="CHEBI:15377"/>
        <dbReference type="ChEBI" id="CHEBI:15378"/>
        <dbReference type="ChEBI" id="CHEBI:17790"/>
        <dbReference type="ChEBI" id="CHEBI:90510"/>
        <dbReference type="ChEBI" id="CHEBI:90511"/>
        <dbReference type="EC" id="3.1.1.n2"/>
    </reaction>
</comment>
<evidence type="ECO:0000256" key="5">
    <source>
        <dbReference type="ARBA" id="ARBA00049507"/>
    </source>
</evidence>
<dbReference type="SUPFAM" id="SSF53474">
    <property type="entry name" value="alpha/beta-Hydrolases"/>
    <property type="match status" value="1"/>
</dbReference>
<evidence type="ECO:0000259" key="7">
    <source>
        <dbReference type="Pfam" id="PF20434"/>
    </source>
</evidence>
<keyword evidence="2" id="KW-0378">Hydrolase</keyword>
<dbReference type="EC" id="3.1.1.n2" evidence="4"/>
<evidence type="ECO:0000256" key="2">
    <source>
        <dbReference type="ARBA" id="ARBA00022801"/>
    </source>
</evidence>
<feature type="domain" description="BD-FAE-like" evidence="7">
    <location>
        <begin position="121"/>
        <end position="333"/>
    </location>
</feature>
<dbReference type="Pfam" id="PF20434">
    <property type="entry name" value="BD-FAE"/>
    <property type="match status" value="1"/>
</dbReference>
<dbReference type="InterPro" id="IPR049492">
    <property type="entry name" value="BD-FAE-like_dom"/>
</dbReference>
<protein>
    <recommendedName>
        <fullName evidence="4">protein-S-isoprenylcysteine alpha-carbonyl methylesterase</fullName>
        <ecNumber evidence="4">3.1.1.n2</ecNumber>
    </recommendedName>
</protein>
<dbReference type="InterPro" id="IPR050300">
    <property type="entry name" value="GDXG_lipolytic_enzyme"/>
</dbReference>
<evidence type="ECO:0000256" key="3">
    <source>
        <dbReference type="ARBA" id="ARBA00038028"/>
    </source>
</evidence>
<dbReference type="InterPro" id="IPR029058">
    <property type="entry name" value="AB_hydrolase_fold"/>
</dbReference>
<accession>A0ABP0X967</accession>
<comment type="similarity">
    <text evidence="3">Belongs to the AB hydrolase superfamily. Isoprenylcysteine methylesterase family.</text>
</comment>
<keyword evidence="6" id="KW-1133">Transmembrane helix</keyword>
<evidence type="ECO:0000313" key="9">
    <source>
        <dbReference type="Proteomes" id="UP001497444"/>
    </source>
</evidence>
<reference evidence="8" key="1">
    <citation type="submission" date="2024-02" db="EMBL/GenBank/DDBJ databases">
        <authorList>
            <consortium name="ELIXIR-Norway"/>
            <consortium name="Elixir Norway"/>
        </authorList>
    </citation>
    <scope>NUCLEOTIDE SEQUENCE</scope>
</reference>